<dbReference type="InParanoid" id="A0A0H2R6K5"/>
<organism evidence="3 4">
    <name type="scientific">Schizopora paradoxa</name>
    <dbReference type="NCBI Taxonomy" id="27342"/>
    <lineage>
        <taxon>Eukaryota</taxon>
        <taxon>Fungi</taxon>
        <taxon>Dikarya</taxon>
        <taxon>Basidiomycota</taxon>
        <taxon>Agaricomycotina</taxon>
        <taxon>Agaricomycetes</taxon>
        <taxon>Hymenochaetales</taxon>
        <taxon>Schizoporaceae</taxon>
        <taxon>Schizopora</taxon>
    </lineage>
</organism>
<keyword evidence="4" id="KW-1185">Reference proteome</keyword>
<sequence>MEYPLFVVLVVLILLCGSETEATENQTVTAFDPSIIFGGSWKTNGSHGINHKNSKRSAIYYTGEINSGASAVEILIDSVTYSVLNISHQARIKGIKNSESDVEILFSAEDLDPQSIHTFTLRDYDEKDEKEKFITLYRLTVTTGSTSNSSSDTHNQATETNSSQVYGMEASTNELKPHKRTAVEATLGVLFGIAVLLSLSILLFRLRRKSMYKQSILESVTPFIVRSHWWQIAAGARFIKLVAPDLKRAAMTSRLSSHGRSDEGVQIPRAEMVEAEVQNALQDPPPEYVV</sequence>
<evidence type="ECO:0000313" key="4">
    <source>
        <dbReference type="Proteomes" id="UP000053477"/>
    </source>
</evidence>
<feature type="chain" id="PRO_5005201602" evidence="2">
    <location>
        <begin position="23"/>
        <end position="290"/>
    </location>
</feature>
<evidence type="ECO:0000313" key="3">
    <source>
        <dbReference type="EMBL" id="KLO07420.1"/>
    </source>
</evidence>
<name>A0A0H2R6K5_9AGAM</name>
<evidence type="ECO:0000256" key="2">
    <source>
        <dbReference type="SAM" id="SignalP"/>
    </source>
</evidence>
<feature type="signal peptide" evidence="2">
    <location>
        <begin position="1"/>
        <end position="22"/>
    </location>
</feature>
<reference evidence="3 4" key="1">
    <citation type="submission" date="2015-04" db="EMBL/GenBank/DDBJ databases">
        <title>Complete genome sequence of Schizopora paradoxa KUC8140, a cosmopolitan wood degrader in East Asia.</title>
        <authorList>
            <consortium name="DOE Joint Genome Institute"/>
            <person name="Min B."/>
            <person name="Park H."/>
            <person name="Jang Y."/>
            <person name="Kim J.-J."/>
            <person name="Kim K.H."/>
            <person name="Pangilinan J."/>
            <person name="Lipzen A."/>
            <person name="Riley R."/>
            <person name="Grigoriev I.V."/>
            <person name="Spatafora J.W."/>
            <person name="Choi I.-G."/>
        </authorList>
    </citation>
    <scope>NUCLEOTIDE SEQUENCE [LARGE SCALE GENOMIC DNA]</scope>
    <source>
        <strain evidence="3 4">KUC8140</strain>
    </source>
</reference>
<keyword evidence="2" id="KW-0732">Signal</keyword>
<dbReference type="EMBL" id="KQ086140">
    <property type="protein sequence ID" value="KLO07420.1"/>
    <property type="molecule type" value="Genomic_DNA"/>
</dbReference>
<keyword evidence="1" id="KW-0812">Transmembrane</keyword>
<dbReference type="Proteomes" id="UP000053477">
    <property type="component" value="Unassembled WGS sequence"/>
</dbReference>
<protein>
    <submittedName>
        <fullName evidence="3">Uncharacterized protein</fullName>
    </submittedName>
</protein>
<accession>A0A0H2R6K5</accession>
<evidence type="ECO:0000256" key="1">
    <source>
        <dbReference type="SAM" id="Phobius"/>
    </source>
</evidence>
<feature type="transmembrane region" description="Helical" evidence="1">
    <location>
        <begin position="185"/>
        <end position="204"/>
    </location>
</feature>
<keyword evidence="1" id="KW-0472">Membrane</keyword>
<dbReference type="AlphaFoldDB" id="A0A0H2R6K5"/>
<gene>
    <name evidence="3" type="ORF">SCHPADRAFT_945295</name>
</gene>
<keyword evidence="1" id="KW-1133">Transmembrane helix</keyword>
<proteinExistence type="predicted"/>